<evidence type="ECO:0000256" key="1">
    <source>
        <dbReference type="ARBA" id="ARBA00004651"/>
    </source>
</evidence>
<dbReference type="PANTHER" id="PTHR30465:SF0">
    <property type="entry name" value="OLIGOPEPTIDE TRANSPORT SYSTEM PERMEASE PROTEIN APPB"/>
    <property type="match status" value="1"/>
</dbReference>
<dbReference type="InterPro" id="IPR000515">
    <property type="entry name" value="MetI-like"/>
</dbReference>
<dbReference type="EMBL" id="CP088155">
    <property type="protein sequence ID" value="WYM97588.1"/>
    <property type="molecule type" value="Genomic_DNA"/>
</dbReference>
<dbReference type="CDD" id="cd06261">
    <property type="entry name" value="TM_PBP2"/>
    <property type="match status" value="1"/>
</dbReference>
<dbReference type="Gene3D" id="1.10.3720.10">
    <property type="entry name" value="MetI-like"/>
    <property type="match status" value="1"/>
</dbReference>
<dbReference type="PANTHER" id="PTHR30465">
    <property type="entry name" value="INNER MEMBRANE ABC TRANSPORTER"/>
    <property type="match status" value="1"/>
</dbReference>
<evidence type="ECO:0000256" key="3">
    <source>
        <dbReference type="ARBA" id="ARBA00022475"/>
    </source>
</evidence>
<comment type="subcellular location">
    <subcellularLocation>
        <location evidence="1 7">Cell membrane</location>
        <topology evidence="1 7">Multi-pass membrane protein</topology>
    </subcellularLocation>
</comment>
<protein>
    <submittedName>
        <fullName evidence="9">ABC transporter permease</fullName>
    </submittedName>
</protein>
<evidence type="ECO:0000256" key="6">
    <source>
        <dbReference type="ARBA" id="ARBA00023136"/>
    </source>
</evidence>
<keyword evidence="2 7" id="KW-0813">Transport</keyword>
<keyword evidence="6 7" id="KW-0472">Membrane</keyword>
<sequence length="384" mass="43305">MFKYIWQRIAFAILALFIISILCFTLVAAFAPNPVMNLAREQAQKPHNTKPFELIVQELEVKNGMRFGTVEKPGAAIPILLRYFRYIGNILAKGDFGFLTDNRNNPNQHEYTTMSKLFFIPLKYSVLISFPAFVLSALIGVTFGVIAGYKHGKWQDSTINVFVLIFIALPSFIIAPIAITIAFKLGISPNVPKFNDPAKTAYDFFIGYLPPIIVITLGSLAVYTTYARNQVITVLTSNYVLIAKTKGLSQKQIFFKYVLRNISIPLIAIILPSFVFLLSGSIIIERYWNVPGTSQTIAYAFPNGELYVVMFSTLFFSFLSLSVEIVVDILYAILDPRITYGMKSKKNYVLLLKTYLIRKKLIKDLLEKEANESMISTSSKSEVK</sequence>
<reference evidence="9" key="1">
    <citation type="submission" date="2021-11" db="EMBL/GenBank/DDBJ databases">
        <title>The first genome sequence of unculturable Mycoplasma faucium obtained by de novo assembly of metagenomic reads.</title>
        <authorList>
            <person name="Sabat A.J."/>
            <person name="Bathoorn E."/>
            <person name="Akkerboom V."/>
            <person name="Friedrich A.W."/>
        </authorList>
    </citation>
    <scope>NUCLEOTIDE SEQUENCE [LARGE SCALE GENOMIC DNA]</scope>
    <source>
        <strain evidence="9">UMCG-MFM1</strain>
    </source>
</reference>
<dbReference type="Pfam" id="PF00528">
    <property type="entry name" value="BPD_transp_1"/>
    <property type="match status" value="1"/>
</dbReference>
<keyword evidence="10" id="KW-1185">Reference proteome</keyword>
<feature type="transmembrane region" description="Helical" evidence="7">
    <location>
        <begin position="124"/>
        <end position="149"/>
    </location>
</feature>
<evidence type="ECO:0000256" key="5">
    <source>
        <dbReference type="ARBA" id="ARBA00022989"/>
    </source>
</evidence>
<evidence type="ECO:0000256" key="7">
    <source>
        <dbReference type="RuleBase" id="RU363032"/>
    </source>
</evidence>
<evidence type="ECO:0000256" key="2">
    <source>
        <dbReference type="ARBA" id="ARBA00022448"/>
    </source>
</evidence>
<proteinExistence type="inferred from homology"/>
<gene>
    <name evidence="9" type="ORF">LQ356_01670</name>
</gene>
<organism evidence="9 10">
    <name type="scientific">Metamycoplasma faucium</name>
    <dbReference type="NCBI Taxonomy" id="56142"/>
    <lineage>
        <taxon>Bacteria</taxon>
        <taxon>Bacillati</taxon>
        <taxon>Mycoplasmatota</taxon>
        <taxon>Mycoplasmoidales</taxon>
        <taxon>Metamycoplasmataceae</taxon>
        <taxon>Metamycoplasma</taxon>
    </lineage>
</organism>
<name>A0ABZ2TQZ7_9BACT</name>
<feature type="transmembrane region" description="Helical" evidence="7">
    <location>
        <begin position="9"/>
        <end position="31"/>
    </location>
</feature>
<feature type="transmembrane region" description="Helical" evidence="7">
    <location>
        <begin position="266"/>
        <end position="288"/>
    </location>
</feature>
<dbReference type="Proteomes" id="UP001622612">
    <property type="component" value="Chromosome"/>
</dbReference>
<feature type="transmembrane region" description="Helical" evidence="7">
    <location>
        <begin position="205"/>
        <end position="226"/>
    </location>
</feature>
<accession>A0ABZ2TQZ7</accession>
<evidence type="ECO:0000313" key="9">
    <source>
        <dbReference type="EMBL" id="WYM97588.1"/>
    </source>
</evidence>
<dbReference type="InterPro" id="IPR035906">
    <property type="entry name" value="MetI-like_sf"/>
</dbReference>
<evidence type="ECO:0000259" key="8">
    <source>
        <dbReference type="PROSITE" id="PS50928"/>
    </source>
</evidence>
<dbReference type="PROSITE" id="PS50928">
    <property type="entry name" value="ABC_TM1"/>
    <property type="match status" value="1"/>
</dbReference>
<feature type="transmembrane region" description="Helical" evidence="7">
    <location>
        <begin position="308"/>
        <end position="334"/>
    </location>
</feature>
<evidence type="ECO:0000256" key="4">
    <source>
        <dbReference type="ARBA" id="ARBA00022692"/>
    </source>
</evidence>
<dbReference type="SUPFAM" id="SSF161098">
    <property type="entry name" value="MetI-like"/>
    <property type="match status" value="1"/>
</dbReference>
<keyword evidence="3" id="KW-1003">Cell membrane</keyword>
<comment type="similarity">
    <text evidence="7">Belongs to the binding-protein-dependent transport system permease family.</text>
</comment>
<feature type="domain" description="ABC transmembrane type-1" evidence="8">
    <location>
        <begin position="122"/>
        <end position="327"/>
    </location>
</feature>
<evidence type="ECO:0000313" key="10">
    <source>
        <dbReference type="Proteomes" id="UP001622612"/>
    </source>
</evidence>
<keyword evidence="4 7" id="KW-0812">Transmembrane</keyword>
<dbReference type="RefSeq" id="WP_405312126.1">
    <property type="nucleotide sequence ID" value="NZ_CP088155.1"/>
</dbReference>
<feature type="transmembrane region" description="Helical" evidence="7">
    <location>
        <begin position="161"/>
        <end position="185"/>
    </location>
</feature>
<keyword evidence="5 7" id="KW-1133">Transmembrane helix</keyword>